<protein>
    <submittedName>
        <fullName evidence="1">Uncharacterized protein</fullName>
    </submittedName>
</protein>
<dbReference type="AlphaFoldDB" id="A0AAE9WAU4"/>
<dbReference type="KEGG" id="som:SOMG_00013"/>
<evidence type="ECO:0000313" key="1">
    <source>
        <dbReference type="EMBL" id="WBW72036.1"/>
    </source>
</evidence>
<keyword evidence="2" id="KW-1185">Reference proteome</keyword>
<evidence type="ECO:0000313" key="2">
    <source>
        <dbReference type="Proteomes" id="UP001212411"/>
    </source>
</evidence>
<dbReference type="EMBL" id="CP115611">
    <property type="protein sequence ID" value="WBW72036.1"/>
    <property type="molecule type" value="Genomic_DNA"/>
</dbReference>
<gene>
    <name evidence="1" type="ORF">SOMG_00013</name>
</gene>
<dbReference type="Proteomes" id="UP001212411">
    <property type="component" value="Chromosome 1"/>
</dbReference>
<organism evidence="1 2">
    <name type="scientific">Schizosaccharomyces osmophilus</name>
    <dbReference type="NCBI Taxonomy" id="2545709"/>
    <lineage>
        <taxon>Eukaryota</taxon>
        <taxon>Fungi</taxon>
        <taxon>Dikarya</taxon>
        <taxon>Ascomycota</taxon>
        <taxon>Taphrinomycotina</taxon>
        <taxon>Schizosaccharomycetes</taxon>
        <taxon>Schizosaccharomycetales</taxon>
        <taxon>Schizosaccharomycetaceae</taxon>
        <taxon>Schizosaccharomyces</taxon>
    </lineage>
</organism>
<dbReference type="GeneID" id="80873501"/>
<reference evidence="1 2" key="1">
    <citation type="journal article" date="2023" name="G3 (Bethesda)">
        <title>A high-quality reference genome for the fission yeast Schizosaccharomyces osmophilus.</title>
        <authorList>
            <person name="Jia G.S."/>
            <person name="Zhang W.C."/>
            <person name="Liang Y."/>
            <person name="Liu X.H."/>
            <person name="Rhind N."/>
            <person name="Pidoux A."/>
            <person name="Brysch-Herzberg M."/>
            <person name="Du L.L."/>
        </authorList>
    </citation>
    <scope>NUCLEOTIDE SEQUENCE [LARGE SCALE GENOMIC DNA]</scope>
    <source>
        <strain evidence="1 2">CBS 15793</strain>
    </source>
</reference>
<accession>A0AAE9WAU4</accession>
<proteinExistence type="predicted"/>
<name>A0AAE9WAU4_9SCHI</name>
<dbReference type="RefSeq" id="XP_056036279.1">
    <property type="nucleotide sequence ID" value="XM_056178812.1"/>
</dbReference>
<sequence length="72" mass="8364">MDIWTEFDADALDPVMMRCYNSFAYGLFFSHARYDHFPYDELRPITSLEDALANPDSLPEFVRNLPLGRSSD</sequence>